<dbReference type="GeneID" id="92759529"/>
<dbReference type="EMBL" id="CP066007">
    <property type="protein sequence ID" value="QQB46200.1"/>
    <property type="molecule type" value="Genomic_DNA"/>
</dbReference>
<protein>
    <submittedName>
        <fullName evidence="1">Uncharacterized protein</fullName>
    </submittedName>
</protein>
<evidence type="ECO:0000313" key="2">
    <source>
        <dbReference type="Proteomes" id="UP000596145"/>
    </source>
</evidence>
<dbReference type="AlphaFoldDB" id="A0A7T4JUU3"/>
<name>A0A7T4JUU3_9CORY</name>
<gene>
    <name evidence="1" type="ORF">I6I10_12265</name>
</gene>
<reference evidence="1 2" key="1">
    <citation type="submission" date="2020-12" db="EMBL/GenBank/DDBJ databases">
        <title>FDA dAtabase for Regulatory Grade micrObial Sequences (FDA-ARGOS): Supporting development and validation of Infectious Disease Dx tests.</title>
        <authorList>
            <person name="Sproer C."/>
            <person name="Gronow S."/>
            <person name="Severitt S."/>
            <person name="Schroder I."/>
            <person name="Tallon L."/>
            <person name="Sadzewicz L."/>
            <person name="Zhao X."/>
            <person name="Boylan J."/>
            <person name="Ott S."/>
            <person name="Bowen H."/>
            <person name="Vavikolanu K."/>
            <person name="Mehta A."/>
            <person name="Aluvathingal J."/>
            <person name="Nadendla S."/>
            <person name="Lowell S."/>
            <person name="Myers T."/>
            <person name="Yan Y."/>
            <person name="Sichtig H."/>
        </authorList>
    </citation>
    <scope>NUCLEOTIDE SEQUENCE [LARGE SCALE GENOMIC DNA]</scope>
    <source>
        <strain evidence="1 2">FDAARGOS_1053</strain>
    </source>
</reference>
<accession>A0A7T4JUU3</accession>
<evidence type="ECO:0000313" key="1">
    <source>
        <dbReference type="EMBL" id="QQB46200.1"/>
    </source>
</evidence>
<dbReference type="RefSeq" id="WP_143336890.1">
    <property type="nucleotide sequence ID" value="NZ_CP066007.1"/>
</dbReference>
<dbReference type="Proteomes" id="UP000596145">
    <property type="component" value="Chromosome"/>
</dbReference>
<organism evidence="1 2">
    <name type="scientific">Corynebacterium glucuronolyticum</name>
    <dbReference type="NCBI Taxonomy" id="39791"/>
    <lineage>
        <taxon>Bacteria</taxon>
        <taxon>Bacillati</taxon>
        <taxon>Actinomycetota</taxon>
        <taxon>Actinomycetes</taxon>
        <taxon>Mycobacteriales</taxon>
        <taxon>Corynebacteriaceae</taxon>
        <taxon>Corynebacterium</taxon>
    </lineage>
</organism>
<proteinExistence type="predicted"/>
<sequence length="93" mass="10530">MFVRVEQAAPQAFSPSHDRVMIIAQVYGQHPQLEQVLDIVATCRDYLRFQLDHDVPAIVGYSEVSGPVEFPDPDIAETHTRWQIVGNVYHALV</sequence>
<dbReference type="OrthoDB" id="4413080at2"/>